<dbReference type="AlphaFoldDB" id="A0AAE0HP45"/>
<reference evidence="2" key="1">
    <citation type="journal article" date="2023" name="Mol. Phylogenet. Evol.">
        <title>Genome-scale phylogeny and comparative genomics of the fungal order Sordariales.</title>
        <authorList>
            <person name="Hensen N."/>
            <person name="Bonometti L."/>
            <person name="Westerberg I."/>
            <person name="Brannstrom I.O."/>
            <person name="Guillou S."/>
            <person name="Cros-Aarteil S."/>
            <person name="Calhoun S."/>
            <person name="Haridas S."/>
            <person name="Kuo A."/>
            <person name="Mondo S."/>
            <person name="Pangilinan J."/>
            <person name="Riley R."/>
            <person name="LaButti K."/>
            <person name="Andreopoulos B."/>
            <person name="Lipzen A."/>
            <person name="Chen C."/>
            <person name="Yan M."/>
            <person name="Daum C."/>
            <person name="Ng V."/>
            <person name="Clum A."/>
            <person name="Steindorff A."/>
            <person name="Ohm R.A."/>
            <person name="Martin F."/>
            <person name="Silar P."/>
            <person name="Natvig D.O."/>
            <person name="Lalanne C."/>
            <person name="Gautier V."/>
            <person name="Ament-Velasquez S.L."/>
            <person name="Kruys A."/>
            <person name="Hutchinson M.I."/>
            <person name="Powell A.J."/>
            <person name="Barry K."/>
            <person name="Miller A.N."/>
            <person name="Grigoriev I.V."/>
            <person name="Debuchy R."/>
            <person name="Gladieux P."/>
            <person name="Hiltunen Thoren M."/>
            <person name="Johannesson H."/>
        </authorList>
    </citation>
    <scope>NUCLEOTIDE SEQUENCE</scope>
    <source>
        <strain evidence="2">CBS 168.71</strain>
    </source>
</reference>
<sequence length="248" mass="26849">MVMGLLVWTVMVMGCYIQHCADIIAVGLSPFWFGVFGVARALVSCRMRFVYFTPESRASASYSRTADVCFHHSAASGVLHHDDMRAPAENTRNIQRPFFHFRGYRDRTTQRSPNREKTASSILRCNCMSLGRPVRGLQRAQFGMRGAGGIAIRPASSCSRRTLAGLGGVSFLGLVLFVCRFAFLLPPQGVPCLLPLWLVVGQRCSFDCGFDCRLPSPASLARNCGGAKSCTPSASSLVSGAGEGGRAQ</sequence>
<dbReference type="EMBL" id="JAUEPN010000002">
    <property type="protein sequence ID" value="KAK3299241.1"/>
    <property type="molecule type" value="Genomic_DNA"/>
</dbReference>
<dbReference type="RefSeq" id="XP_062662755.1">
    <property type="nucleotide sequence ID" value="XM_062809016.1"/>
</dbReference>
<keyword evidence="3" id="KW-1185">Reference proteome</keyword>
<gene>
    <name evidence="2" type="ORF">B0H64DRAFT_95243</name>
</gene>
<accession>A0AAE0HP45</accession>
<dbReference type="Proteomes" id="UP001278766">
    <property type="component" value="Unassembled WGS sequence"/>
</dbReference>
<evidence type="ECO:0000313" key="3">
    <source>
        <dbReference type="Proteomes" id="UP001278766"/>
    </source>
</evidence>
<proteinExistence type="predicted"/>
<keyword evidence="1" id="KW-0812">Transmembrane</keyword>
<dbReference type="GeneID" id="87845964"/>
<protein>
    <submittedName>
        <fullName evidence="2">Uncharacterized protein</fullName>
    </submittedName>
</protein>
<reference evidence="2" key="2">
    <citation type="submission" date="2023-06" db="EMBL/GenBank/DDBJ databases">
        <authorList>
            <consortium name="Lawrence Berkeley National Laboratory"/>
            <person name="Haridas S."/>
            <person name="Hensen N."/>
            <person name="Bonometti L."/>
            <person name="Westerberg I."/>
            <person name="Brannstrom I.O."/>
            <person name="Guillou S."/>
            <person name="Cros-Aarteil S."/>
            <person name="Calhoun S."/>
            <person name="Kuo A."/>
            <person name="Mondo S."/>
            <person name="Pangilinan J."/>
            <person name="Riley R."/>
            <person name="Labutti K."/>
            <person name="Andreopoulos B."/>
            <person name="Lipzen A."/>
            <person name="Chen C."/>
            <person name="Yanf M."/>
            <person name="Daum C."/>
            <person name="Ng V."/>
            <person name="Clum A."/>
            <person name="Steindorff A."/>
            <person name="Ohm R."/>
            <person name="Martin F."/>
            <person name="Silar P."/>
            <person name="Natvig D."/>
            <person name="Lalanne C."/>
            <person name="Gautier V."/>
            <person name="Ament-Velasquez S.L."/>
            <person name="Kruys A."/>
            <person name="Hutchinson M.I."/>
            <person name="Powell A.J."/>
            <person name="Barry K."/>
            <person name="Miller A.N."/>
            <person name="Grigoriev I.V."/>
            <person name="Debuchy R."/>
            <person name="Gladieux P."/>
            <person name="Thoren M.H."/>
            <person name="Johannesson H."/>
        </authorList>
    </citation>
    <scope>NUCLEOTIDE SEQUENCE</scope>
    <source>
        <strain evidence="2">CBS 168.71</strain>
    </source>
</reference>
<feature type="transmembrane region" description="Helical" evidence="1">
    <location>
        <begin position="30"/>
        <end position="49"/>
    </location>
</feature>
<evidence type="ECO:0000256" key="1">
    <source>
        <dbReference type="SAM" id="Phobius"/>
    </source>
</evidence>
<comment type="caution">
    <text evidence="2">The sequence shown here is derived from an EMBL/GenBank/DDBJ whole genome shotgun (WGS) entry which is preliminary data.</text>
</comment>
<evidence type="ECO:0000313" key="2">
    <source>
        <dbReference type="EMBL" id="KAK3299241.1"/>
    </source>
</evidence>
<keyword evidence="1" id="KW-0472">Membrane</keyword>
<feature type="transmembrane region" description="Helical" evidence="1">
    <location>
        <begin position="163"/>
        <end position="185"/>
    </location>
</feature>
<name>A0AAE0HP45_9PEZI</name>
<organism evidence="2 3">
    <name type="scientific">Chaetomium fimeti</name>
    <dbReference type="NCBI Taxonomy" id="1854472"/>
    <lineage>
        <taxon>Eukaryota</taxon>
        <taxon>Fungi</taxon>
        <taxon>Dikarya</taxon>
        <taxon>Ascomycota</taxon>
        <taxon>Pezizomycotina</taxon>
        <taxon>Sordariomycetes</taxon>
        <taxon>Sordariomycetidae</taxon>
        <taxon>Sordariales</taxon>
        <taxon>Chaetomiaceae</taxon>
        <taxon>Chaetomium</taxon>
    </lineage>
</organism>
<keyword evidence="1" id="KW-1133">Transmembrane helix</keyword>